<feature type="domain" description="MGS-like" evidence="7">
    <location>
        <begin position="189"/>
        <end position="266"/>
    </location>
</feature>
<feature type="non-terminal residue" evidence="8">
    <location>
        <position position="266"/>
    </location>
</feature>
<dbReference type="InterPro" id="IPR005479">
    <property type="entry name" value="CPAse_ATP-bd"/>
</dbReference>
<dbReference type="Gene3D" id="3.30.470.20">
    <property type="entry name" value="ATP-grasp fold, B domain"/>
    <property type="match status" value="1"/>
</dbReference>
<protein>
    <recommendedName>
        <fullName evidence="4">carbamoyl-phosphate synthase (ammonia)</fullName>
        <ecNumber evidence="4">6.3.4.16</ecNumber>
    </recommendedName>
</protein>
<evidence type="ECO:0000256" key="1">
    <source>
        <dbReference type="ARBA" id="ARBA00022598"/>
    </source>
</evidence>
<evidence type="ECO:0000256" key="5">
    <source>
        <dbReference type="ARBA" id="ARBA00047359"/>
    </source>
</evidence>
<dbReference type="FunFam" id="3.30.470.20:FF:000004">
    <property type="entry name" value="Carbamoyl-phosphate synthase (glutamine-hydrolyzing)"/>
    <property type="match status" value="1"/>
</dbReference>
<dbReference type="PANTHER" id="PTHR11405">
    <property type="entry name" value="CARBAMOYLTRANSFERASE FAMILY MEMBER"/>
    <property type="match status" value="1"/>
</dbReference>
<dbReference type="EMBL" id="BARS01026373">
    <property type="protein sequence ID" value="GAG00425.1"/>
    <property type="molecule type" value="Genomic_DNA"/>
</dbReference>
<reference evidence="8" key="1">
    <citation type="journal article" date="2014" name="Front. Microbiol.">
        <title>High frequency of phylogenetically diverse reductive dehalogenase-homologous genes in deep subseafloor sedimentary metagenomes.</title>
        <authorList>
            <person name="Kawai M."/>
            <person name="Futagami T."/>
            <person name="Toyoda A."/>
            <person name="Takaki Y."/>
            <person name="Nishi S."/>
            <person name="Hori S."/>
            <person name="Arai W."/>
            <person name="Tsubouchi T."/>
            <person name="Morono Y."/>
            <person name="Uchiyama I."/>
            <person name="Ito T."/>
            <person name="Fujiyama A."/>
            <person name="Inagaki F."/>
            <person name="Takami H."/>
        </authorList>
    </citation>
    <scope>NUCLEOTIDE SEQUENCE</scope>
    <source>
        <strain evidence="8">Expedition CK06-06</strain>
    </source>
</reference>
<dbReference type="GO" id="GO:0004088">
    <property type="term" value="F:carbamoyl-phosphate synthase (glutamine-hydrolyzing) activity"/>
    <property type="evidence" value="ECO:0007669"/>
    <property type="project" value="TreeGrafter"/>
</dbReference>
<dbReference type="InterPro" id="IPR011761">
    <property type="entry name" value="ATP-grasp"/>
</dbReference>
<gene>
    <name evidence="8" type="ORF">S01H1_41570</name>
</gene>
<dbReference type="PRINTS" id="PR00098">
    <property type="entry name" value="CPSASE"/>
</dbReference>
<evidence type="ECO:0000313" key="8">
    <source>
        <dbReference type="EMBL" id="GAG00425.1"/>
    </source>
</evidence>
<dbReference type="InterPro" id="IPR036914">
    <property type="entry name" value="MGS-like_dom_sf"/>
</dbReference>
<dbReference type="Gene3D" id="3.40.50.1380">
    <property type="entry name" value="Methylglyoxal synthase-like domain"/>
    <property type="match status" value="1"/>
</dbReference>
<comment type="caution">
    <text evidence="8">The sequence shown here is derived from an EMBL/GenBank/DDBJ whole genome shotgun (WGS) entry which is preliminary data.</text>
</comment>
<proteinExistence type="predicted"/>
<dbReference type="PROSITE" id="PS51855">
    <property type="entry name" value="MGS"/>
    <property type="match status" value="1"/>
</dbReference>
<dbReference type="GO" id="GO:0006541">
    <property type="term" value="P:glutamine metabolic process"/>
    <property type="evidence" value="ECO:0007669"/>
    <property type="project" value="TreeGrafter"/>
</dbReference>
<comment type="catalytic activity">
    <reaction evidence="5">
        <text>hydrogencarbonate + NH4(+) + 2 ATP = carbamoyl phosphate + 2 ADP + phosphate + 2 H(+)</text>
        <dbReference type="Rhea" id="RHEA:18029"/>
        <dbReference type="ChEBI" id="CHEBI:15378"/>
        <dbReference type="ChEBI" id="CHEBI:17544"/>
        <dbReference type="ChEBI" id="CHEBI:28938"/>
        <dbReference type="ChEBI" id="CHEBI:30616"/>
        <dbReference type="ChEBI" id="CHEBI:43474"/>
        <dbReference type="ChEBI" id="CHEBI:58228"/>
        <dbReference type="ChEBI" id="CHEBI:456216"/>
        <dbReference type="EC" id="6.3.4.16"/>
    </reaction>
</comment>
<keyword evidence="2" id="KW-0547">Nucleotide-binding</keyword>
<keyword evidence="3" id="KW-0067">ATP-binding</keyword>
<dbReference type="SUPFAM" id="SSF52335">
    <property type="entry name" value="Methylglyoxal synthase-like"/>
    <property type="match status" value="1"/>
</dbReference>
<evidence type="ECO:0000256" key="4">
    <source>
        <dbReference type="ARBA" id="ARBA00044063"/>
    </source>
</evidence>
<accession>X0U4D9</accession>
<evidence type="ECO:0000259" key="6">
    <source>
        <dbReference type="PROSITE" id="PS50975"/>
    </source>
</evidence>
<dbReference type="GO" id="GO:0004087">
    <property type="term" value="F:carbamoyl-phosphate synthase (ammonia) activity"/>
    <property type="evidence" value="ECO:0007669"/>
    <property type="project" value="UniProtKB-EC"/>
</dbReference>
<feature type="domain" description="ATP-grasp" evidence="6">
    <location>
        <begin position="3"/>
        <end position="123"/>
    </location>
</feature>
<evidence type="ECO:0000256" key="2">
    <source>
        <dbReference type="ARBA" id="ARBA00022741"/>
    </source>
</evidence>
<dbReference type="SUPFAM" id="SSF56059">
    <property type="entry name" value="Glutathione synthetase ATP-binding domain-like"/>
    <property type="match status" value="1"/>
</dbReference>
<dbReference type="PANTHER" id="PTHR11405:SF53">
    <property type="entry name" value="CARBAMOYL-PHOSPHATE SYNTHASE [AMMONIA], MITOCHONDRIAL"/>
    <property type="match status" value="1"/>
</dbReference>
<dbReference type="Pfam" id="PF02786">
    <property type="entry name" value="CPSase_L_D2"/>
    <property type="match status" value="1"/>
</dbReference>
<dbReference type="PROSITE" id="PS00867">
    <property type="entry name" value="CPSASE_2"/>
    <property type="match status" value="1"/>
</dbReference>
<dbReference type="GO" id="GO:0005737">
    <property type="term" value="C:cytoplasm"/>
    <property type="evidence" value="ECO:0007669"/>
    <property type="project" value="TreeGrafter"/>
</dbReference>
<keyword evidence="1" id="KW-0436">Ligase</keyword>
<dbReference type="EC" id="6.3.4.16" evidence="4"/>
<name>X0U4D9_9ZZZZ</name>
<dbReference type="InterPro" id="IPR011607">
    <property type="entry name" value="MGS-like_dom"/>
</dbReference>
<dbReference type="PROSITE" id="PS50975">
    <property type="entry name" value="ATP_GRASP"/>
    <property type="match status" value="1"/>
</dbReference>
<feature type="non-terminal residue" evidence="8">
    <location>
        <position position="1"/>
    </location>
</feature>
<dbReference type="GO" id="GO:0005524">
    <property type="term" value="F:ATP binding"/>
    <property type="evidence" value="ECO:0007669"/>
    <property type="project" value="UniProtKB-KW"/>
</dbReference>
<evidence type="ECO:0000259" key="7">
    <source>
        <dbReference type="PROSITE" id="PS51855"/>
    </source>
</evidence>
<evidence type="ECO:0000256" key="3">
    <source>
        <dbReference type="ARBA" id="ARBA00022840"/>
    </source>
</evidence>
<sequence>YPVVISKFITGAKEIEIDAVANGGNLYCYAISEHIENAGVHSGDASMVLPPQRTYLETMRRIKKIAKQIAKSLEITGPFNIQFIAKENDVKVIECNLRASRSFPFVSKVFKINFIDLATKIIMGKRVPKIERSSFDLDYIGIKAPQFSFTRLKGSDPILGVEMVSTGEVACLGDDFNETFLKSLMSVGFKLPKKTILLSTGPIESKAEFLESTKMLDQMGFTFYATKGTSDFMEKNNIKSKVLFWPLENKEPNTLSYIADGKIDLV</sequence>
<dbReference type="GO" id="GO:0046872">
    <property type="term" value="F:metal ion binding"/>
    <property type="evidence" value="ECO:0007669"/>
    <property type="project" value="InterPro"/>
</dbReference>
<dbReference type="AlphaFoldDB" id="X0U4D9"/>
<dbReference type="InterPro" id="IPR005483">
    <property type="entry name" value="CPSase_dom"/>
</dbReference>
<dbReference type="Pfam" id="PF02142">
    <property type="entry name" value="MGS"/>
    <property type="match status" value="1"/>
</dbReference>
<organism evidence="8">
    <name type="scientific">marine sediment metagenome</name>
    <dbReference type="NCBI Taxonomy" id="412755"/>
    <lineage>
        <taxon>unclassified sequences</taxon>
        <taxon>metagenomes</taxon>
        <taxon>ecological metagenomes</taxon>
    </lineage>
</organism>